<feature type="transmembrane region" description="Helical" evidence="3">
    <location>
        <begin position="62"/>
        <end position="86"/>
    </location>
</feature>
<keyword evidence="5" id="KW-1185">Reference proteome</keyword>
<feature type="region of interest" description="Disordered" evidence="2">
    <location>
        <begin position="785"/>
        <end position="825"/>
    </location>
</feature>
<feature type="compositionally biased region" description="Low complexity" evidence="2">
    <location>
        <begin position="117"/>
        <end position="136"/>
    </location>
</feature>
<keyword evidence="3" id="KW-0812">Transmembrane</keyword>
<sequence length="870" mass="92875">MQVWAEVLGVKGGLDLAWNPQLQQHQQQQQQQQQQRQQQQQQQHRRRPLRLRRRYSFRSHPLICMHAAAAAQQLLLLLLCCILYKMHLFASFYLLLLLLGLLAPRVAVLLFWYMRSSSSSSSSNSSKSSSSSSSSRSGDEKQGEMRGSNRQGCILLLLDAAGSFIPSVFLFQAYLALLDGISGPAGRMGELLLQMDLLLLAAVLLPVLLLLPAVLSPSVFYLLHSKGKRPSPAAAAAAAAAAGSQDSRSSRLRVWNLAAVVAAVAAVAGAAALHSYPAFLSPVAYLPLQQQQQQLQQQLQQQQQQLEAAGLQAAAVGSEKGDSGAAALPVLPTSENWQQQQQQQQQQLQQQQLQQQQQQQQTEKSARSFLGLLPFGLSRYLLPSDEFPFSARTPLQLHFVIFRRSKITALSLSSSSSSSSNSSSSSSNGEKTQPRHRSSSNSDTEHHEPAAATAAAAASPAAAESPEPPAAAAAAAAAGPSLGPFWTTYETPPFTRRCSQGVAVMGLGPHALWNAAFADAALVLGEVKAAVAAAEAAAAAAEAAAPAAEGAGEDPAAAALNETPHPSSPRHAAAAAAAAGECAAAAERENPPCSSSSSSSSKRGWKAKETPAFFLTEEGPSQGAPLTLAHLHRLSISRMHWSLYTNGQAFLPPSTPQTHSRVFSPSLRGEVDIHYDEEKDETRLRLRIAGGSLLAVTLPAPGLKRWNLQQQAPLQRLQPCDCYVVSIATPRPPAMASLEFFFQGHRPVRFTTRSGLFDVGAANTRCAETPLFSSLQRFPLPPLHGHAKAEGPPRFTAVPAGAKGKKTRNGGVLDPPEESVAGGPPQSQFNTFWERLLNALPPHITAAGSYADAAEWSLPPAPFSAKFVFD</sequence>
<evidence type="ECO:0000256" key="2">
    <source>
        <dbReference type="SAM" id="MobiDB-lite"/>
    </source>
</evidence>
<evidence type="ECO:0000256" key="3">
    <source>
        <dbReference type="SAM" id="Phobius"/>
    </source>
</evidence>
<dbReference type="OrthoDB" id="76293at2759"/>
<proteinExistence type="predicted"/>
<feature type="region of interest" description="Disordered" evidence="2">
    <location>
        <begin position="117"/>
        <end position="146"/>
    </location>
</feature>
<feature type="region of interest" description="Disordered" evidence="2">
    <location>
        <begin position="550"/>
        <end position="576"/>
    </location>
</feature>
<feature type="transmembrane region" description="Helical" evidence="3">
    <location>
        <begin position="254"/>
        <end position="273"/>
    </location>
</feature>
<dbReference type="VEuPathDB" id="ToxoDB:EBH_0018780"/>
<dbReference type="PANTHER" id="PTHR45725">
    <property type="entry name" value="FORMIN HOMOLOGY 2 FAMILY MEMBER"/>
    <property type="match status" value="1"/>
</dbReference>
<feature type="compositionally biased region" description="Low complexity" evidence="2">
    <location>
        <begin position="450"/>
        <end position="475"/>
    </location>
</feature>
<feature type="compositionally biased region" description="Low complexity" evidence="2">
    <location>
        <begin position="550"/>
        <end position="560"/>
    </location>
</feature>
<name>U6LC82_9EIME</name>
<reference evidence="4" key="2">
    <citation type="submission" date="2013-10" db="EMBL/GenBank/DDBJ databases">
        <authorList>
            <person name="Aslett M."/>
        </authorList>
    </citation>
    <scope>NUCLEOTIDE SEQUENCE [LARGE SCALE GENOMIC DNA]</scope>
    <source>
        <strain evidence="4">Houghton</strain>
    </source>
</reference>
<feature type="transmembrane region" description="Helical" evidence="3">
    <location>
        <begin position="154"/>
        <end position="177"/>
    </location>
</feature>
<dbReference type="PANTHER" id="PTHR45725:SF20">
    <property type="entry name" value="C3H1-TYPE DOMAIN-CONTAINING PROTEIN-RELATED"/>
    <property type="match status" value="1"/>
</dbReference>
<feature type="region of interest" description="Disordered" evidence="2">
    <location>
        <begin position="413"/>
        <end position="475"/>
    </location>
</feature>
<dbReference type="AlphaFoldDB" id="U6LC82"/>
<feature type="coiled-coil region" evidence="1">
    <location>
        <begin position="285"/>
        <end position="363"/>
    </location>
</feature>
<evidence type="ECO:0000313" key="5">
    <source>
        <dbReference type="Proteomes" id="UP000030750"/>
    </source>
</evidence>
<keyword evidence="3" id="KW-0472">Membrane</keyword>
<feature type="transmembrane region" description="Helical" evidence="3">
    <location>
        <begin position="92"/>
        <end position="113"/>
    </location>
</feature>
<gene>
    <name evidence="4" type="ORF">EBH_0018780</name>
</gene>
<accession>U6LC82</accession>
<protein>
    <submittedName>
        <fullName evidence="4">Peptidase, M20/M25/M40 family protein, related, related</fullName>
    </submittedName>
</protein>
<feature type="compositionally biased region" description="Low complexity" evidence="2">
    <location>
        <begin position="27"/>
        <end position="42"/>
    </location>
</feature>
<keyword evidence="3" id="KW-1133">Transmembrane helix</keyword>
<reference evidence="4" key="1">
    <citation type="submission" date="2013-10" db="EMBL/GenBank/DDBJ databases">
        <title>Genomic analysis of the causative agents of coccidiosis in chickens.</title>
        <authorList>
            <person name="Reid A.J."/>
            <person name="Blake D."/>
            <person name="Billington K."/>
            <person name="Browne H."/>
            <person name="Dunn M."/>
            <person name="Hung S."/>
            <person name="Kawahara F."/>
            <person name="Miranda-Saavedra D."/>
            <person name="Mourier T."/>
            <person name="Nagra H."/>
            <person name="Otto T.D."/>
            <person name="Rawlings N."/>
            <person name="Sanchez A."/>
            <person name="Sanders M."/>
            <person name="Subramaniam C."/>
            <person name="Tay Y."/>
            <person name="Dear P."/>
            <person name="Doerig C."/>
            <person name="Gruber A."/>
            <person name="Parkinson J."/>
            <person name="Shirley M."/>
            <person name="Wan K.L."/>
            <person name="Berriman M."/>
            <person name="Tomley F."/>
            <person name="Pain A."/>
        </authorList>
    </citation>
    <scope>NUCLEOTIDE SEQUENCE [LARGE SCALE GENOMIC DNA]</scope>
    <source>
        <strain evidence="4">Houghton</strain>
    </source>
</reference>
<dbReference type="InterPro" id="IPR051425">
    <property type="entry name" value="Formin_Homology"/>
</dbReference>
<organism evidence="4 5">
    <name type="scientific">Eimeria brunetti</name>
    <dbReference type="NCBI Taxonomy" id="51314"/>
    <lineage>
        <taxon>Eukaryota</taxon>
        <taxon>Sar</taxon>
        <taxon>Alveolata</taxon>
        <taxon>Apicomplexa</taxon>
        <taxon>Conoidasida</taxon>
        <taxon>Coccidia</taxon>
        <taxon>Eucoccidiorida</taxon>
        <taxon>Eimeriorina</taxon>
        <taxon>Eimeriidae</taxon>
        <taxon>Eimeria</taxon>
    </lineage>
</organism>
<feature type="compositionally biased region" description="Low complexity" evidence="2">
    <location>
        <begin position="413"/>
        <end position="428"/>
    </location>
</feature>
<evidence type="ECO:0000256" key="1">
    <source>
        <dbReference type="SAM" id="Coils"/>
    </source>
</evidence>
<dbReference type="EMBL" id="HG710950">
    <property type="protein sequence ID" value="CDJ48027.1"/>
    <property type="molecule type" value="Genomic_DNA"/>
</dbReference>
<feature type="region of interest" description="Disordered" evidence="2">
    <location>
        <begin position="27"/>
        <end position="47"/>
    </location>
</feature>
<evidence type="ECO:0000313" key="4">
    <source>
        <dbReference type="EMBL" id="CDJ48027.1"/>
    </source>
</evidence>
<keyword evidence="1" id="KW-0175">Coiled coil</keyword>
<dbReference type="Proteomes" id="UP000030750">
    <property type="component" value="Unassembled WGS sequence"/>
</dbReference>
<feature type="transmembrane region" description="Helical" evidence="3">
    <location>
        <begin position="197"/>
        <end position="223"/>
    </location>
</feature>